<proteinExistence type="predicted"/>
<sequence>MNLNLIHKHRFNM</sequence>
<gene>
    <name evidence="1" type="ORF">F383_31349</name>
</gene>
<dbReference type="EMBL" id="KN430881">
    <property type="protein sequence ID" value="KHG24993.1"/>
    <property type="molecule type" value="Genomic_DNA"/>
</dbReference>
<dbReference type="Proteomes" id="UP000032142">
    <property type="component" value="Unassembled WGS sequence"/>
</dbReference>
<evidence type="ECO:0000313" key="1">
    <source>
        <dbReference type="EMBL" id="KHG24993.1"/>
    </source>
</evidence>
<reference evidence="2" key="1">
    <citation type="submission" date="2014-09" db="EMBL/GenBank/DDBJ databases">
        <authorList>
            <person name="Mudge J."/>
            <person name="Ramaraj T."/>
            <person name="Lindquist I.E."/>
            <person name="Bharti A.K."/>
            <person name="Sundararajan A."/>
            <person name="Cameron C.T."/>
            <person name="Woodward J.E."/>
            <person name="May G.D."/>
            <person name="Brubaker C."/>
            <person name="Broadhvest J."/>
            <person name="Wilkins T.A."/>
        </authorList>
    </citation>
    <scope>NUCLEOTIDE SEQUENCE</scope>
    <source>
        <strain evidence="2">cv. AKA8401</strain>
    </source>
</reference>
<keyword evidence="2" id="KW-1185">Reference proteome</keyword>
<evidence type="ECO:0000313" key="2">
    <source>
        <dbReference type="Proteomes" id="UP000032142"/>
    </source>
</evidence>
<accession>A0A0B0PEX3</accession>
<name>A0A0B0PEX3_GOSAR</name>
<protein>
    <submittedName>
        <fullName evidence="1">Uncharacterized protein</fullName>
    </submittedName>
</protein>
<organism evidence="1 2">
    <name type="scientific">Gossypium arboreum</name>
    <name type="common">Tree cotton</name>
    <name type="synonym">Gossypium nanking</name>
    <dbReference type="NCBI Taxonomy" id="29729"/>
    <lineage>
        <taxon>Eukaryota</taxon>
        <taxon>Viridiplantae</taxon>
        <taxon>Streptophyta</taxon>
        <taxon>Embryophyta</taxon>
        <taxon>Tracheophyta</taxon>
        <taxon>Spermatophyta</taxon>
        <taxon>Magnoliopsida</taxon>
        <taxon>eudicotyledons</taxon>
        <taxon>Gunneridae</taxon>
        <taxon>Pentapetalae</taxon>
        <taxon>rosids</taxon>
        <taxon>malvids</taxon>
        <taxon>Malvales</taxon>
        <taxon>Malvaceae</taxon>
        <taxon>Malvoideae</taxon>
        <taxon>Gossypium</taxon>
    </lineage>
</organism>